<organism evidence="2">
    <name type="scientific">bioreactor metagenome</name>
    <dbReference type="NCBI Taxonomy" id="1076179"/>
    <lineage>
        <taxon>unclassified sequences</taxon>
        <taxon>metagenomes</taxon>
        <taxon>ecological metagenomes</taxon>
    </lineage>
</organism>
<accession>A0A644YHU4</accession>
<proteinExistence type="predicted"/>
<evidence type="ECO:0000313" key="2">
    <source>
        <dbReference type="EMBL" id="MPM27899.1"/>
    </source>
</evidence>
<dbReference type="AlphaFoldDB" id="A0A644YHU4"/>
<dbReference type="InterPro" id="IPR026444">
    <property type="entry name" value="Secre_tail"/>
</dbReference>
<feature type="domain" description="Secretion system C-terminal sorting" evidence="1">
    <location>
        <begin position="84"/>
        <end position="159"/>
    </location>
</feature>
<sequence length="162" mass="17905">MPYGTVSNVVRIHTHEDYSDEYVGYGMQVDYLTDAYVFYKQGINYPIYTFTSFTSSSGSTMYSSYLDQSYVGISEQGTIEGFSLYPNPATDFVMAEFESDAADLATINITDLSGKLISSTNTTIESAGMQSIRLDVSNLESGLYIVSINIDNKTAFVKLNVQ</sequence>
<evidence type="ECO:0000259" key="1">
    <source>
        <dbReference type="Pfam" id="PF18962"/>
    </source>
</evidence>
<dbReference type="Pfam" id="PF18962">
    <property type="entry name" value="Por_Secre_tail"/>
    <property type="match status" value="1"/>
</dbReference>
<gene>
    <name evidence="2" type="ORF">SDC9_74414</name>
</gene>
<name>A0A644YHU4_9ZZZZ</name>
<protein>
    <recommendedName>
        <fullName evidence="1">Secretion system C-terminal sorting domain-containing protein</fullName>
    </recommendedName>
</protein>
<dbReference type="NCBIfam" id="TIGR04183">
    <property type="entry name" value="Por_Secre_tail"/>
    <property type="match status" value="1"/>
</dbReference>
<comment type="caution">
    <text evidence="2">The sequence shown here is derived from an EMBL/GenBank/DDBJ whole genome shotgun (WGS) entry which is preliminary data.</text>
</comment>
<reference evidence="2" key="1">
    <citation type="submission" date="2019-08" db="EMBL/GenBank/DDBJ databases">
        <authorList>
            <person name="Kucharzyk K."/>
            <person name="Murdoch R.W."/>
            <person name="Higgins S."/>
            <person name="Loffler F."/>
        </authorList>
    </citation>
    <scope>NUCLEOTIDE SEQUENCE</scope>
</reference>
<dbReference type="EMBL" id="VSSQ01005112">
    <property type="protein sequence ID" value="MPM27899.1"/>
    <property type="molecule type" value="Genomic_DNA"/>
</dbReference>